<evidence type="ECO:0000256" key="1">
    <source>
        <dbReference type="ARBA" id="ARBA00009437"/>
    </source>
</evidence>
<organism evidence="6 7">
    <name type="scientific">Alkalicoccobacillus plakortidis</name>
    <dbReference type="NCBI Taxonomy" id="444060"/>
    <lineage>
        <taxon>Bacteria</taxon>
        <taxon>Bacillati</taxon>
        <taxon>Bacillota</taxon>
        <taxon>Bacilli</taxon>
        <taxon>Bacillales</taxon>
        <taxon>Bacillaceae</taxon>
        <taxon>Alkalicoccobacillus</taxon>
    </lineage>
</organism>
<proteinExistence type="inferred from homology"/>
<dbReference type="Gene3D" id="3.40.190.10">
    <property type="entry name" value="Periplasmic binding protein-like II"/>
    <property type="match status" value="2"/>
</dbReference>
<gene>
    <name evidence="6" type="ORF">NDM98_10200</name>
</gene>
<reference evidence="6" key="1">
    <citation type="submission" date="2022-06" db="EMBL/GenBank/DDBJ databases">
        <title>Alkalicoccobacillus porphyridii sp. nov., isolated from a marine red alga, Porphyridium purpureum and reclassification of Shouchella plakortidis and Shouchella gibsonii as Alkalicoccobacillus plakortidis comb. nov. and Alkalicoccobacillus gibsonii comb. nov.</title>
        <authorList>
            <person name="Kim K.H."/>
            <person name="Lee J.K."/>
            <person name="Han D.M."/>
            <person name="Baek J.H."/>
            <person name="Jeon C.O."/>
        </authorList>
    </citation>
    <scope>NUCLEOTIDE SEQUENCE</scope>
    <source>
        <strain evidence="6">DSM 19153</strain>
    </source>
</reference>
<dbReference type="CDD" id="cd08420">
    <property type="entry name" value="PBP2_CysL_like"/>
    <property type="match status" value="1"/>
</dbReference>
<comment type="caution">
    <text evidence="6">The sequence shown here is derived from an EMBL/GenBank/DDBJ whole genome shotgun (WGS) entry which is preliminary data.</text>
</comment>
<dbReference type="PANTHER" id="PTHR30126">
    <property type="entry name" value="HTH-TYPE TRANSCRIPTIONAL REGULATOR"/>
    <property type="match status" value="1"/>
</dbReference>
<keyword evidence="3" id="KW-0238">DNA-binding</keyword>
<feature type="domain" description="HTH lysR-type" evidence="5">
    <location>
        <begin position="1"/>
        <end position="58"/>
    </location>
</feature>
<dbReference type="RefSeq" id="WP_251607053.1">
    <property type="nucleotide sequence ID" value="NZ_JAMQJY010000001.1"/>
</dbReference>
<dbReference type="PANTHER" id="PTHR30126:SF39">
    <property type="entry name" value="HTH-TYPE TRANSCRIPTIONAL REGULATOR CYSL"/>
    <property type="match status" value="1"/>
</dbReference>
<sequence>MNLRWLELFCLIVEEGSISAAGRSAYISQPSVTKYMHYLEEHYGAMLLHRGSGKVTPTEAGRVLYPHAKAIIQDYQNSLESVAFTDHKTKRDLKVGASFTLGEYMMPTVVAAFNQIHDDSDVQVTIQNTRTILKMLEDQQIDLAFVEGEIHTDSLRKQAMIEDKVILVVNPTHPWSKRTHILPQELREERYIAREPKSSTRIIVEKHLMVKQAGLKLEPHLQLNTTQAVKSAVQSGLGYGFLSHYAVQQEIQNGLLVHVPFANLSITRPFWSVVKPLRFEKPIVETFQQLTQQLLKELEPT</sequence>
<dbReference type="Proteomes" id="UP001203665">
    <property type="component" value="Unassembled WGS sequence"/>
</dbReference>
<dbReference type="InterPro" id="IPR036388">
    <property type="entry name" value="WH-like_DNA-bd_sf"/>
</dbReference>
<comment type="similarity">
    <text evidence="1">Belongs to the LysR transcriptional regulatory family.</text>
</comment>
<evidence type="ECO:0000313" key="6">
    <source>
        <dbReference type="EMBL" id="MCM2675823.1"/>
    </source>
</evidence>
<accession>A0ABT0XKD0</accession>
<keyword evidence="4" id="KW-0804">Transcription</keyword>
<name>A0ABT0XKD0_9BACI</name>
<dbReference type="SUPFAM" id="SSF53850">
    <property type="entry name" value="Periplasmic binding protein-like II"/>
    <property type="match status" value="1"/>
</dbReference>
<dbReference type="InterPro" id="IPR005119">
    <property type="entry name" value="LysR_subst-bd"/>
</dbReference>
<dbReference type="PROSITE" id="PS50931">
    <property type="entry name" value="HTH_LYSR"/>
    <property type="match status" value="1"/>
</dbReference>
<evidence type="ECO:0000313" key="7">
    <source>
        <dbReference type="Proteomes" id="UP001203665"/>
    </source>
</evidence>
<dbReference type="Pfam" id="PF03466">
    <property type="entry name" value="LysR_substrate"/>
    <property type="match status" value="1"/>
</dbReference>
<dbReference type="InterPro" id="IPR000847">
    <property type="entry name" value="LysR_HTH_N"/>
</dbReference>
<protein>
    <submittedName>
        <fullName evidence="6">LysR family transcriptional regulator</fullName>
    </submittedName>
</protein>
<dbReference type="EMBL" id="JAMQJY010000001">
    <property type="protein sequence ID" value="MCM2675823.1"/>
    <property type="molecule type" value="Genomic_DNA"/>
</dbReference>
<keyword evidence="7" id="KW-1185">Reference proteome</keyword>
<evidence type="ECO:0000256" key="2">
    <source>
        <dbReference type="ARBA" id="ARBA00023015"/>
    </source>
</evidence>
<dbReference type="SUPFAM" id="SSF46785">
    <property type="entry name" value="Winged helix' DNA-binding domain"/>
    <property type="match status" value="1"/>
</dbReference>
<dbReference type="InterPro" id="IPR036390">
    <property type="entry name" value="WH_DNA-bd_sf"/>
</dbReference>
<keyword evidence="2" id="KW-0805">Transcription regulation</keyword>
<dbReference type="Gene3D" id="1.10.10.10">
    <property type="entry name" value="Winged helix-like DNA-binding domain superfamily/Winged helix DNA-binding domain"/>
    <property type="match status" value="1"/>
</dbReference>
<evidence type="ECO:0000259" key="5">
    <source>
        <dbReference type="PROSITE" id="PS50931"/>
    </source>
</evidence>
<evidence type="ECO:0000256" key="4">
    <source>
        <dbReference type="ARBA" id="ARBA00023163"/>
    </source>
</evidence>
<dbReference type="Pfam" id="PF00126">
    <property type="entry name" value="HTH_1"/>
    <property type="match status" value="1"/>
</dbReference>
<evidence type="ECO:0000256" key="3">
    <source>
        <dbReference type="ARBA" id="ARBA00023125"/>
    </source>
</evidence>